<keyword evidence="2" id="KW-0812">Transmembrane</keyword>
<feature type="transmembrane region" description="Helical" evidence="2">
    <location>
        <begin position="628"/>
        <end position="648"/>
    </location>
</feature>
<evidence type="ECO:0000313" key="3">
    <source>
        <dbReference type="EMBL" id="XDO02096.1"/>
    </source>
</evidence>
<keyword evidence="2" id="KW-1133">Transmembrane helix</keyword>
<feature type="compositionally biased region" description="Basic residues" evidence="1">
    <location>
        <begin position="494"/>
        <end position="510"/>
    </location>
</feature>
<feature type="region of interest" description="Disordered" evidence="1">
    <location>
        <begin position="494"/>
        <end position="534"/>
    </location>
</feature>
<accession>A0AB39JFD6</accession>
<feature type="transmembrane region" description="Helical" evidence="2">
    <location>
        <begin position="394"/>
        <end position="424"/>
    </location>
</feature>
<feature type="transmembrane region" description="Helical" evidence="2">
    <location>
        <begin position="599"/>
        <end position="616"/>
    </location>
</feature>
<evidence type="ECO:0000256" key="1">
    <source>
        <dbReference type="SAM" id="MobiDB-lite"/>
    </source>
</evidence>
<feature type="transmembrane region" description="Helical" evidence="2">
    <location>
        <begin position="313"/>
        <end position="331"/>
    </location>
</feature>
<keyword evidence="2" id="KW-0472">Membrane</keyword>
<feature type="transmembrane region" description="Helical" evidence="2">
    <location>
        <begin position="351"/>
        <end position="373"/>
    </location>
</feature>
<gene>
    <name evidence="3" type="ORF">FloV-SA2_00277</name>
</gene>
<sequence>MSTEIDFDENDFNESYDFIKNYFKDVNVKITTEDFDNALESISDDMKTGTINFDQNIFKTNALLIKNNIKFKEFDANHIEIASKFAKEFEVMKKKVFSNPDEIMKKSSTLRQYIELLTGRGLKDLLEVSKELILFIFTILIVAHLRIRSFMNSCFLYPSNREKHPFVFYEMNKSEQNNLLSILNVDYDTEVEPVFNNVPITINPDGTANDKDNQKINELCSNLEFKMVRKETAIDNAMKVATDLFGSLNATDDEMNKETNNMNSAINDNKYIKAQKEILKGIYGESDLEKKQKMNKYATMFIRQHKEKCKNELTIYSLITYILLYNIQNINEFIGGIHNGIGGSITSSNHYILFIIVTLFIFNLFKSNVKLGVKIMKRFINNYFSSMDDSNMNMFVLEFLSIFLAPFLTVFLILAVIIYPMTLFNSMVGYLNYMSYTSLLTTKMVGFIGIIYSILALIIYFMMLLSSVFPELLKKIVKEMKIIFRVIGRFIKGKGAKGKGKGKGKGKSKGKGQEGFSGKGKGKGKGQAASPCEPASDSGPFNMAKLLGLIILAILTLFTLIPFIIPFVSTFISSASIANGITFDSIKYMNSSLCSIMDYKKIIKYIFIFIILYKIKDRYKYGSKKTRMIAIGVYSIFILLFTLVEMTIGPTVRYFNRLQCNVETNNEKN</sequence>
<protein>
    <submittedName>
        <fullName evidence="3">Uncharacterized protein</fullName>
    </submittedName>
</protein>
<dbReference type="EMBL" id="PP542043">
    <property type="protein sequence ID" value="XDO02096.1"/>
    <property type="molecule type" value="Genomic_DNA"/>
</dbReference>
<name>A0AB39JFD6_9VIRU</name>
<feature type="transmembrane region" description="Helical" evidence="2">
    <location>
        <begin position="444"/>
        <end position="465"/>
    </location>
</feature>
<organism evidence="3">
    <name type="scientific">Florenciella sp. virus SA2</name>
    <dbReference type="NCBI Taxonomy" id="3240092"/>
    <lineage>
        <taxon>Viruses</taxon>
    </lineage>
</organism>
<proteinExistence type="predicted"/>
<reference evidence="3" key="1">
    <citation type="submission" date="2024-03" db="EMBL/GenBank/DDBJ databases">
        <title>Eukaryotic viruses encode the ribosomal protein eL40.</title>
        <authorList>
            <person name="Thomy J."/>
            <person name="Schvarcz C.R."/>
            <person name="McBeain K.A."/>
            <person name="Edwards K.F."/>
            <person name="Steward G.F."/>
        </authorList>
    </citation>
    <scope>NUCLEOTIDE SEQUENCE</scope>
    <source>
        <strain evidence="3">FloV-SA2</strain>
    </source>
</reference>
<feature type="transmembrane region" description="Helical" evidence="2">
    <location>
        <begin position="546"/>
        <end position="565"/>
    </location>
</feature>
<evidence type="ECO:0000256" key="2">
    <source>
        <dbReference type="SAM" id="Phobius"/>
    </source>
</evidence>